<evidence type="ECO:0000256" key="1">
    <source>
        <dbReference type="SAM" id="MobiDB-lite"/>
    </source>
</evidence>
<dbReference type="EMBL" id="JBFRYC010000017">
    <property type="protein sequence ID" value="MEX1663490.1"/>
    <property type="molecule type" value="Genomic_DNA"/>
</dbReference>
<organism evidence="2 3">
    <name type="scientific">Thioclava arctica</name>
    <dbReference type="NCBI Taxonomy" id="3238301"/>
    <lineage>
        <taxon>Bacteria</taxon>
        <taxon>Pseudomonadati</taxon>
        <taxon>Pseudomonadota</taxon>
        <taxon>Alphaproteobacteria</taxon>
        <taxon>Rhodobacterales</taxon>
        <taxon>Paracoccaceae</taxon>
        <taxon>Thioclava</taxon>
    </lineage>
</organism>
<keyword evidence="3" id="KW-1185">Reference proteome</keyword>
<dbReference type="Proteomes" id="UP001557465">
    <property type="component" value="Unassembled WGS sequence"/>
</dbReference>
<accession>A0ABV3TQC5</accession>
<dbReference type="RefSeq" id="WP_368393022.1">
    <property type="nucleotide sequence ID" value="NZ_JBFRYC010000017.1"/>
</dbReference>
<feature type="region of interest" description="Disordered" evidence="1">
    <location>
        <begin position="1"/>
        <end position="27"/>
    </location>
</feature>
<reference evidence="2 3" key="1">
    <citation type="journal article" date="2011" name="Int. J. Syst. Evol. Microbiol.">
        <title>Zhongshania antarctica gen. nov., sp. nov. and Zhongshania guokunii sp. nov., gammaproteobacteria respectively isolated from coastal attached (fast) ice and surface seawater of the Antarctic.</title>
        <authorList>
            <person name="Li H.J."/>
            <person name="Zhang X.Y."/>
            <person name="Chen C.X."/>
            <person name="Zhang Y.J."/>
            <person name="Gao Z.M."/>
            <person name="Yu Y."/>
            <person name="Chen X.L."/>
            <person name="Chen B."/>
            <person name="Zhang Y.Z."/>
        </authorList>
    </citation>
    <scope>NUCLEOTIDE SEQUENCE [LARGE SCALE GENOMIC DNA]</scope>
    <source>
        <strain evidence="2 3">15-R06ZXC-3</strain>
    </source>
</reference>
<dbReference type="Pfam" id="PF21983">
    <property type="entry name" value="NikA-like"/>
    <property type="match status" value="1"/>
</dbReference>
<dbReference type="InterPro" id="IPR053842">
    <property type="entry name" value="NikA-like"/>
</dbReference>
<name>A0ABV3TQC5_9RHOB</name>
<proteinExistence type="predicted"/>
<sequence length="116" mass="13137">MPQVEHPERRRRREIQATDAEWQQISDNAKDAEMSLSEFIRHCAISRKMPASKKPSGKHGANIEVALARCALELERLAEHAMSGSVLDMPVLLMLSGIEELLTQVHRALLRERDAK</sequence>
<comment type="caution">
    <text evidence="2">The sequence shown here is derived from an EMBL/GenBank/DDBJ whole genome shotgun (WGS) entry which is preliminary data.</text>
</comment>
<gene>
    <name evidence="2" type="ORF">AB4874_17985</name>
</gene>
<evidence type="ECO:0000313" key="2">
    <source>
        <dbReference type="EMBL" id="MEX1663490.1"/>
    </source>
</evidence>
<protein>
    <submittedName>
        <fullName evidence="2">Uncharacterized protein</fullName>
    </submittedName>
</protein>
<evidence type="ECO:0000313" key="3">
    <source>
        <dbReference type="Proteomes" id="UP001557465"/>
    </source>
</evidence>